<accession>A0A369QGF5</accession>
<dbReference type="Proteomes" id="UP000253919">
    <property type="component" value="Unassembled WGS sequence"/>
</dbReference>
<dbReference type="SUPFAM" id="SSF55729">
    <property type="entry name" value="Acyl-CoA N-acyltransferases (Nat)"/>
    <property type="match status" value="1"/>
</dbReference>
<dbReference type="AlphaFoldDB" id="A0A369QGF5"/>
<sequence length="90" mass="10184">MSDKNKLVEIKRLGENDAPLAEALFMLLQNVFEVENPTSPPLPYLQHLLQNTSFIVYAALQDKEILGGLTAYILPMYRVTSAEIFCTILR</sequence>
<gene>
    <name evidence="1" type="ORF">AHMF7616_02613</name>
</gene>
<dbReference type="OrthoDB" id="9797178at2"/>
<name>A0A369QGF5_9BACT</name>
<organism evidence="1 2">
    <name type="scientific">Adhaeribacter pallidiroseus</name>
    <dbReference type="NCBI Taxonomy" id="2072847"/>
    <lineage>
        <taxon>Bacteria</taxon>
        <taxon>Pseudomonadati</taxon>
        <taxon>Bacteroidota</taxon>
        <taxon>Cytophagia</taxon>
        <taxon>Cytophagales</taxon>
        <taxon>Hymenobacteraceae</taxon>
        <taxon>Adhaeribacter</taxon>
    </lineage>
</organism>
<dbReference type="RefSeq" id="WP_115373213.1">
    <property type="nucleotide sequence ID" value="NZ_QASA01000001.1"/>
</dbReference>
<reference evidence="1 2" key="1">
    <citation type="submission" date="2018-04" db="EMBL/GenBank/DDBJ databases">
        <title>Adhaeribacter sp. HMF7616 genome sequencing and assembly.</title>
        <authorList>
            <person name="Kang H."/>
            <person name="Kang J."/>
            <person name="Cha I."/>
            <person name="Kim H."/>
            <person name="Joh K."/>
        </authorList>
    </citation>
    <scope>NUCLEOTIDE SEQUENCE [LARGE SCALE GENOMIC DNA]</scope>
    <source>
        <strain evidence="1 2">HMF7616</strain>
    </source>
</reference>
<dbReference type="Gene3D" id="3.40.630.30">
    <property type="match status" value="1"/>
</dbReference>
<comment type="caution">
    <text evidence="1">The sequence shown here is derived from an EMBL/GenBank/DDBJ whole genome shotgun (WGS) entry which is preliminary data.</text>
</comment>
<dbReference type="InterPro" id="IPR016181">
    <property type="entry name" value="Acyl_CoA_acyltransferase"/>
</dbReference>
<protein>
    <submittedName>
        <fullName evidence="1">Uncharacterized protein</fullName>
    </submittedName>
</protein>
<evidence type="ECO:0000313" key="1">
    <source>
        <dbReference type="EMBL" id="RDC64003.1"/>
    </source>
</evidence>
<dbReference type="EMBL" id="QASA01000001">
    <property type="protein sequence ID" value="RDC64003.1"/>
    <property type="molecule type" value="Genomic_DNA"/>
</dbReference>
<keyword evidence="2" id="KW-1185">Reference proteome</keyword>
<evidence type="ECO:0000313" key="2">
    <source>
        <dbReference type="Proteomes" id="UP000253919"/>
    </source>
</evidence>
<proteinExistence type="predicted"/>